<dbReference type="PANTHER" id="PTHR43156:SF2">
    <property type="entry name" value="STAGE II SPORULATION PROTEIN E"/>
    <property type="match status" value="1"/>
</dbReference>
<dbReference type="eggNOG" id="COG2208">
    <property type="taxonomic scope" value="Bacteria"/>
</dbReference>
<dbReference type="InterPro" id="IPR001932">
    <property type="entry name" value="PPM-type_phosphatase-like_dom"/>
</dbReference>
<keyword evidence="2" id="KW-0597">Phosphoprotein</keyword>
<dbReference type="HOGENOM" id="CLU_000445_43_7_3"/>
<dbReference type="Gene3D" id="3.40.50.2300">
    <property type="match status" value="1"/>
</dbReference>
<dbReference type="SUPFAM" id="SSF52172">
    <property type="entry name" value="CheY-like"/>
    <property type="match status" value="1"/>
</dbReference>
<dbReference type="Proteomes" id="UP000003959">
    <property type="component" value="Unassembled WGS sequence"/>
</dbReference>
<dbReference type="EMBL" id="GL890930">
    <property type="protein sequence ID" value="EGJ31985.1"/>
    <property type="molecule type" value="Genomic_DNA"/>
</dbReference>
<dbReference type="InterPro" id="IPR052016">
    <property type="entry name" value="Bact_Sigma-Reg"/>
</dbReference>
<dbReference type="InterPro" id="IPR011006">
    <property type="entry name" value="CheY-like_superfamily"/>
</dbReference>
<dbReference type="Pfam" id="PF00072">
    <property type="entry name" value="Response_reg"/>
    <property type="match status" value="1"/>
</dbReference>
<feature type="modified residue" description="4-aspartylphosphate" evidence="2">
    <location>
        <position position="52"/>
    </location>
</feature>
<accession>F4XU09</accession>
<dbReference type="eggNOG" id="COG0745">
    <property type="taxonomic scope" value="Bacteria"/>
</dbReference>
<organism evidence="4 5">
    <name type="scientific">Moorena producens 3L</name>
    <dbReference type="NCBI Taxonomy" id="489825"/>
    <lineage>
        <taxon>Bacteria</taxon>
        <taxon>Bacillati</taxon>
        <taxon>Cyanobacteriota</taxon>
        <taxon>Cyanophyceae</taxon>
        <taxon>Coleofasciculales</taxon>
        <taxon>Coleofasciculaceae</taxon>
        <taxon>Moorena</taxon>
    </lineage>
</organism>
<feature type="domain" description="Response regulatory" evidence="3">
    <location>
        <begin position="3"/>
        <end position="119"/>
    </location>
</feature>
<dbReference type="OrthoDB" id="9763484at2"/>
<sequence length="381" mass="42730">MNQILIIDDDPAMQMLLKRALCHQGYEVAVASNGEEGLVQVEKLRPALVICDWIMPGMNGLDVCRQLKVTPGLSTTIFILVTSRNSIEDRVEGLDAGADDFLCKPIEIAELNARVRAGLRLHQLSHDLQHQKQLLEGELAEAAEYVSSILPDRMIKPSVTIDTRFIPSRKLGGDGFDYYWLDSEHLAIYLLDAAGHGLRAALPTLSVLNLLRSRALKSINYYEPSDVLRGLNQTFQITERNDKYFTVWYGVYNQVKRQLVYASAGHPPAILIAQTHGSLMEVQRLKTPGLPVGMFPDADYIDQCCEITESSTLYIFSDGIYEINQSNGNVWGLEPFIRLLAECKQNHNGACHLDLILKSLEAVNPKHYFDDDLSLLEINFV</sequence>
<dbReference type="CDD" id="cd17574">
    <property type="entry name" value="REC_OmpR"/>
    <property type="match status" value="1"/>
</dbReference>
<proteinExistence type="predicted"/>
<dbReference type="PROSITE" id="PS50110">
    <property type="entry name" value="RESPONSE_REGULATORY"/>
    <property type="match status" value="1"/>
</dbReference>
<dbReference type="Gene3D" id="3.60.40.10">
    <property type="entry name" value="PPM-type phosphatase domain"/>
    <property type="match status" value="1"/>
</dbReference>
<dbReference type="PANTHER" id="PTHR43156">
    <property type="entry name" value="STAGE II SPORULATION PROTEIN E-RELATED"/>
    <property type="match status" value="1"/>
</dbReference>
<gene>
    <name evidence="4" type="ORF">LYNGBM3L_31620</name>
</gene>
<dbReference type="Pfam" id="PF07228">
    <property type="entry name" value="SpoIIE"/>
    <property type="match status" value="1"/>
</dbReference>
<reference evidence="5" key="1">
    <citation type="journal article" date="2011" name="Proc. Natl. Acad. Sci. U.S.A.">
        <title>Genomic insights into the physiology and ecology of the marine filamentous cyanobacterium Lyngbya majuscula.</title>
        <authorList>
            <person name="Jones A.C."/>
            <person name="Monroe E.A."/>
            <person name="Podell S."/>
            <person name="Hess W.R."/>
            <person name="Klages S."/>
            <person name="Esquenazi E."/>
            <person name="Niessen S."/>
            <person name="Hoover H."/>
            <person name="Rothmann M."/>
            <person name="Lasken R.S."/>
            <person name="Yates J.R.III."/>
            <person name="Reinhardt R."/>
            <person name="Kube M."/>
            <person name="Burkart M.D."/>
            <person name="Allen E.E."/>
            <person name="Dorrestein P.C."/>
            <person name="Gerwick W.H."/>
            <person name="Gerwick L."/>
        </authorList>
    </citation>
    <scope>NUCLEOTIDE SEQUENCE [LARGE SCALE GENOMIC DNA]</scope>
    <source>
        <strain evidence="5">3L</strain>
    </source>
</reference>
<evidence type="ECO:0000259" key="3">
    <source>
        <dbReference type="PROSITE" id="PS50110"/>
    </source>
</evidence>
<dbReference type="InterPro" id="IPR001789">
    <property type="entry name" value="Sig_transdc_resp-reg_receiver"/>
</dbReference>
<dbReference type="SMART" id="SM00331">
    <property type="entry name" value="PP2C_SIG"/>
    <property type="match status" value="1"/>
</dbReference>
<evidence type="ECO:0000313" key="4">
    <source>
        <dbReference type="EMBL" id="EGJ31985.1"/>
    </source>
</evidence>
<evidence type="ECO:0000313" key="5">
    <source>
        <dbReference type="Proteomes" id="UP000003959"/>
    </source>
</evidence>
<evidence type="ECO:0000256" key="2">
    <source>
        <dbReference type="PROSITE-ProRule" id="PRU00169"/>
    </source>
</evidence>
<dbReference type="SMART" id="SM00448">
    <property type="entry name" value="REC"/>
    <property type="match status" value="1"/>
</dbReference>
<name>F4XU09_9CYAN</name>
<dbReference type="AlphaFoldDB" id="F4XU09"/>
<protein>
    <submittedName>
        <fullName evidence="4">Serine phosphatase RsbU, regulator of sigma subunit</fullName>
    </submittedName>
</protein>
<dbReference type="RefSeq" id="WP_008185878.1">
    <property type="nucleotide sequence ID" value="NZ_GL890930.1"/>
</dbReference>
<keyword evidence="5" id="KW-1185">Reference proteome</keyword>
<evidence type="ECO:0000256" key="1">
    <source>
        <dbReference type="ARBA" id="ARBA00022801"/>
    </source>
</evidence>
<keyword evidence="1" id="KW-0378">Hydrolase</keyword>
<dbReference type="GO" id="GO:0000160">
    <property type="term" value="P:phosphorelay signal transduction system"/>
    <property type="evidence" value="ECO:0007669"/>
    <property type="project" value="InterPro"/>
</dbReference>
<dbReference type="GO" id="GO:0016791">
    <property type="term" value="F:phosphatase activity"/>
    <property type="evidence" value="ECO:0007669"/>
    <property type="project" value="TreeGrafter"/>
</dbReference>
<dbReference type="InterPro" id="IPR036457">
    <property type="entry name" value="PPM-type-like_dom_sf"/>
</dbReference>